<dbReference type="AlphaFoldDB" id="A0A1D1V2Q5"/>
<keyword evidence="5 9" id="KW-0560">Oxidoreductase</keyword>
<dbReference type="CDD" id="cd03013">
    <property type="entry name" value="PRX5_like"/>
    <property type="match status" value="1"/>
</dbReference>
<keyword evidence="6 9" id="KW-0676">Redox-active center</keyword>
<keyword evidence="4 9" id="KW-0049">Antioxidant</keyword>
<comment type="similarity">
    <text evidence="2 9">Belongs to the peroxiredoxin family. Prx5 subfamily.</text>
</comment>
<dbReference type="InterPro" id="IPR013740">
    <property type="entry name" value="Redoxin"/>
</dbReference>
<dbReference type="PANTHER" id="PTHR10430:SF16">
    <property type="entry name" value="PEROXIREDOXIN-5, MITOCHONDRIAL"/>
    <property type="match status" value="1"/>
</dbReference>
<dbReference type="GO" id="GO:0042744">
    <property type="term" value="P:hydrogen peroxide catabolic process"/>
    <property type="evidence" value="ECO:0007669"/>
    <property type="project" value="TreeGrafter"/>
</dbReference>
<comment type="caution">
    <text evidence="11">The sequence shown here is derived from an EMBL/GenBank/DDBJ whole genome shotgun (WGS) entry which is preliminary data.</text>
</comment>
<evidence type="ECO:0000313" key="11">
    <source>
        <dbReference type="EMBL" id="GAU96011.1"/>
    </source>
</evidence>
<evidence type="ECO:0000256" key="1">
    <source>
        <dbReference type="ARBA" id="ARBA00003330"/>
    </source>
</evidence>
<dbReference type="InterPro" id="IPR036249">
    <property type="entry name" value="Thioredoxin-like_sf"/>
</dbReference>
<keyword evidence="3 9" id="KW-0575">Peroxidase</keyword>
<gene>
    <name evidence="11" type="primary">RvY_07519-1</name>
    <name evidence="11" type="synonym">RvY_07519.1</name>
    <name evidence="11" type="ORF">RvY_07519</name>
</gene>
<proteinExistence type="inferred from homology"/>
<dbReference type="EMBL" id="BDGG01000003">
    <property type="protein sequence ID" value="GAU96011.1"/>
    <property type="molecule type" value="Genomic_DNA"/>
</dbReference>
<evidence type="ECO:0000256" key="8">
    <source>
        <dbReference type="PIRSR" id="PIRSR637944-1"/>
    </source>
</evidence>
<name>A0A1D1V2Q5_RAMVA</name>
<dbReference type="Gene3D" id="3.40.30.10">
    <property type="entry name" value="Glutaredoxin"/>
    <property type="match status" value="1"/>
</dbReference>
<feature type="domain" description="Thioredoxin" evidence="10">
    <location>
        <begin position="3"/>
        <end position="159"/>
    </location>
</feature>
<evidence type="ECO:0000256" key="9">
    <source>
        <dbReference type="RuleBase" id="RU366011"/>
    </source>
</evidence>
<dbReference type="PANTHER" id="PTHR10430">
    <property type="entry name" value="PEROXIREDOXIN"/>
    <property type="match status" value="1"/>
</dbReference>
<sequence length="159" mass="16997">MTIKEGDSLPDVEIFDGEPGKKIKVTELFKGKKGILIAVPGAFTPGCSQKHLPSYVKKYDDITAKGVEVIACISVNDPFVMASWGKDQNVGDKIHMLADPEGKFTKAMGLELAANPVLGNARSKRYSAIVDDGVITKLNVEPDGTGTTCSLSDEILKSL</sequence>
<dbReference type="GO" id="GO:0008379">
    <property type="term" value="F:thioredoxin peroxidase activity"/>
    <property type="evidence" value="ECO:0007669"/>
    <property type="project" value="InterPro"/>
</dbReference>
<dbReference type="Pfam" id="PF08534">
    <property type="entry name" value="Redoxin"/>
    <property type="match status" value="1"/>
</dbReference>
<dbReference type="GO" id="GO:0034599">
    <property type="term" value="P:cellular response to oxidative stress"/>
    <property type="evidence" value="ECO:0007669"/>
    <property type="project" value="InterPro"/>
</dbReference>
<comment type="function">
    <text evidence="1">Thiol-specific peroxidase that catalyzes the reduction of hydrogen peroxide and organic hydroperoxides to water and alcohols, respectively. Plays a role in cell protection against oxidative stress by detoxifying peroxides and as sensor of hydrogen peroxide-mediated signaling events.</text>
</comment>
<dbReference type="GO" id="GO:0005739">
    <property type="term" value="C:mitochondrion"/>
    <property type="evidence" value="ECO:0007669"/>
    <property type="project" value="TreeGrafter"/>
</dbReference>
<protein>
    <recommendedName>
        <fullName evidence="9">Peroxiredoxin-5</fullName>
        <ecNumber evidence="9">1.11.1.24</ecNumber>
    </recommendedName>
</protein>
<evidence type="ECO:0000256" key="7">
    <source>
        <dbReference type="ARBA" id="ARBA00049091"/>
    </source>
</evidence>
<keyword evidence="12" id="KW-1185">Reference proteome</keyword>
<dbReference type="OrthoDB" id="1882547at2759"/>
<feature type="active site" description="Cysteine sulfenic acid (-SOH) intermediate" evidence="8">
    <location>
        <position position="47"/>
    </location>
</feature>
<dbReference type="STRING" id="947166.A0A1D1V2Q5"/>
<dbReference type="InterPro" id="IPR037944">
    <property type="entry name" value="PRX5-like"/>
</dbReference>
<evidence type="ECO:0000313" key="12">
    <source>
        <dbReference type="Proteomes" id="UP000186922"/>
    </source>
</evidence>
<reference evidence="11 12" key="1">
    <citation type="journal article" date="2016" name="Nat. Commun.">
        <title>Extremotolerant tardigrade genome and improved radiotolerance of human cultured cells by tardigrade-unique protein.</title>
        <authorList>
            <person name="Hashimoto T."/>
            <person name="Horikawa D.D."/>
            <person name="Saito Y."/>
            <person name="Kuwahara H."/>
            <person name="Kozuka-Hata H."/>
            <person name="Shin-I T."/>
            <person name="Minakuchi Y."/>
            <person name="Ohishi K."/>
            <person name="Motoyama A."/>
            <person name="Aizu T."/>
            <person name="Enomoto A."/>
            <person name="Kondo K."/>
            <person name="Tanaka S."/>
            <person name="Hara Y."/>
            <person name="Koshikawa S."/>
            <person name="Sagara H."/>
            <person name="Miura T."/>
            <person name="Yokobori S."/>
            <person name="Miyagawa K."/>
            <person name="Suzuki Y."/>
            <person name="Kubo T."/>
            <person name="Oyama M."/>
            <person name="Kohara Y."/>
            <person name="Fujiyama A."/>
            <person name="Arakawa K."/>
            <person name="Katayama T."/>
            <person name="Toyoda A."/>
            <person name="Kunieda T."/>
        </authorList>
    </citation>
    <scope>NUCLEOTIDE SEQUENCE [LARGE SCALE GENOMIC DNA]</scope>
    <source>
        <strain evidence="11 12">YOKOZUNA-1</strain>
    </source>
</reference>
<evidence type="ECO:0000256" key="3">
    <source>
        <dbReference type="ARBA" id="ARBA00022559"/>
    </source>
</evidence>
<organism evidence="11 12">
    <name type="scientific">Ramazzottius varieornatus</name>
    <name type="common">Water bear</name>
    <name type="synonym">Tardigrade</name>
    <dbReference type="NCBI Taxonomy" id="947166"/>
    <lineage>
        <taxon>Eukaryota</taxon>
        <taxon>Metazoa</taxon>
        <taxon>Ecdysozoa</taxon>
        <taxon>Tardigrada</taxon>
        <taxon>Eutardigrada</taxon>
        <taxon>Parachela</taxon>
        <taxon>Hypsibioidea</taxon>
        <taxon>Ramazzottiidae</taxon>
        <taxon>Ramazzottius</taxon>
    </lineage>
</organism>
<evidence type="ECO:0000256" key="2">
    <source>
        <dbReference type="ARBA" id="ARBA00010505"/>
    </source>
</evidence>
<dbReference type="Proteomes" id="UP000186922">
    <property type="component" value="Unassembled WGS sequence"/>
</dbReference>
<dbReference type="GO" id="GO:0045454">
    <property type="term" value="P:cell redox homeostasis"/>
    <property type="evidence" value="ECO:0007669"/>
    <property type="project" value="TreeGrafter"/>
</dbReference>
<dbReference type="GO" id="GO:0005777">
    <property type="term" value="C:peroxisome"/>
    <property type="evidence" value="ECO:0007669"/>
    <property type="project" value="TreeGrafter"/>
</dbReference>
<accession>A0A1D1V2Q5</accession>
<evidence type="ECO:0000256" key="5">
    <source>
        <dbReference type="ARBA" id="ARBA00023002"/>
    </source>
</evidence>
<dbReference type="InterPro" id="IPR013766">
    <property type="entry name" value="Thioredoxin_domain"/>
</dbReference>
<dbReference type="FunFam" id="3.40.30.10:FF:000020">
    <property type="entry name" value="Peroxiredoxin"/>
    <property type="match status" value="1"/>
</dbReference>
<evidence type="ECO:0000256" key="4">
    <source>
        <dbReference type="ARBA" id="ARBA00022862"/>
    </source>
</evidence>
<evidence type="ECO:0000259" key="10">
    <source>
        <dbReference type="PROSITE" id="PS51352"/>
    </source>
</evidence>
<comment type="catalytic activity">
    <reaction evidence="7 9">
        <text>a hydroperoxide + [thioredoxin]-dithiol = an alcohol + [thioredoxin]-disulfide + H2O</text>
        <dbReference type="Rhea" id="RHEA:62620"/>
        <dbReference type="Rhea" id="RHEA-COMP:10698"/>
        <dbReference type="Rhea" id="RHEA-COMP:10700"/>
        <dbReference type="ChEBI" id="CHEBI:15377"/>
        <dbReference type="ChEBI" id="CHEBI:29950"/>
        <dbReference type="ChEBI" id="CHEBI:30879"/>
        <dbReference type="ChEBI" id="CHEBI:35924"/>
        <dbReference type="ChEBI" id="CHEBI:50058"/>
        <dbReference type="EC" id="1.11.1.24"/>
    </reaction>
</comment>
<evidence type="ECO:0000256" key="6">
    <source>
        <dbReference type="ARBA" id="ARBA00023284"/>
    </source>
</evidence>
<dbReference type="PROSITE" id="PS51352">
    <property type="entry name" value="THIOREDOXIN_2"/>
    <property type="match status" value="1"/>
</dbReference>
<dbReference type="EC" id="1.11.1.24" evidence="9"/>
<dbReference type="SUPFAM" id="SSF52833">
    <property type="entry name" value="Thioredoxin-like"/>
    <property type="match status" value="1"/>
</dbReference>